<dbReference type="InterPro" id="IPR036388">
    <property type="entry name" value="WH-like_DNA-bd_sf"/>
</dbReference>
<feature type="domain" description="HTH gntR-type" evidence="4">
    <location>
        <begin position="10"/>
        <end position="77"/>
    </location>
</feature>
<dbReference type="PANTHER" id="PTHR43537:SF50">
    <property type="entry name" value="TRANSCRIPTIONAL REGULATORY PROTEIN"/>
    <property type="match status" value="1"/>
</dbReference>
<evidence type="ECO:0000256" key="3">
    <source>
        <dbReference type="ARBA" id="ARBA00023163"/>
    </source>
</evidence>
<dbReference type="PRINTS" id="PR00035">
    <property type="entry name" value="HTHGNTR"/>
</dbReference>
<gene>
    <name evidence="5" type="ORF">GCM10017056_51150</name>
</gene>
<dbReference type="RefSeq" id="WP_189682976.1">
    <property type="nucleotide sequence ID" value="NZ_BNCJ01000038.1"/>
</dbReference>
<keyword evidence="1" id="KW-0805">Transcription regulation</keyword>
<dbReference type="Gene3D" id="1.20.120.530">
    <property type="entry name" value="GntR ligand-binding domain-like"/>
    <property type="match status" value="1"/>
</dbReference>
<dbReference type="PANTHER" id="PTHR43537">
    <property type="entry name" value="TRANSCRIPTIONAL REGULATOR, GNTR FAMILY"/>
    <property type="match status" value="1"/>
</dbReference>
<dbReference type="CDD" id="cd07377">
    <property type="entry name" value="WHTH_GntR"/>
    <property type="match status" value="1"/>
</dbReference>
<comment type="caution">
    <text evidence="5">The sequence shown here is derived from an EMBL/GenBank/DDBJ whole genome shotgun (WGS) entry which is preliminary data.</text>
</comment>
<dbReference type="Pfam" id="PF00392">
    <property type="entry name" value="GntR"/>
    <property type="match status" value="1"/>
</dbReference>
<accession>A0A8J3MCF9</accession>
<organism evidence="5 6">
    <name type="scientific">Seohaeicola zhoushanensis</name>
    <dbReference type="NCBI Taxonomy" id="1569283"/>
    <lineage>
        <taxon>Bacteria</taxon>
        <taxon>Pseudomonadati</taxon>
        <taxon>Pseudomonadota</taxon>
        <taxon>Alphaproteobacteria</taxon>
        <taxon>Rhodobacterales</taxon>
        <taxon>Roseobacteraceae</taxon>
        <taxon>Seohaeicola</taxon>
    </lineage>
</organism>
<evidence type="ECO:0000256" key="2">
    <source>
        <dbReference type="ARBA" id="ARBA00023125"/>
    </source>
</evidence>
<dbReference type="InterPro" id="IPR008920">
    <property type="entry name" value="TF_FadR/GntR_C"/>
</dbReference>
<dbReference type="InterPro" id="IPR036390">
    <property type="entry name" value="WH_DNA-bd_sf"/>
</dbReference>
<dbReference type="SMART" id="SM00895">
    <property type="entry name" value="FCD"/>
    <property type="match status" value="1"/>
</dbReference>
<dbReference type="GO" id="GO:0003700">
    <property type="term" value="F:DNA-binding transcription factor activity"/>
    <property type="evidence" value="ECO:0007669"/>
    <property type="project" value="InterPro"/>
</dbReference>
<dbReference type="Gene3D" id="1.10.10.10">
    <property type="entry name" value="Winged helix-like DNA-binding domain superfamily/Winged helix DNA-binding domain"/>
    <property type="match status" value="1"/>
</dbReference>
<reference evidence="5" key="1">
    <citation type="journal article" date="2014" name="Int. J. Syst. Evol. Microbiol.">
        <title>Complete genome sequence of Corynebacterium casei LMG S-19264T (=DSM 44701T), isolated from a smear-ripened cheese.</title>
        <authorList>
            <consortium name="US DOE Joint Genome Institute (JGI-PGF)"/>
            <person name="Walter F."/>
            <person name="Albersmeier A."/>
            <person name="Kalinowski J."/>
            <person name="Ruckert C."/>
        </authorList>
    </citation>
    <scope>NUCLEOTIDE SEQUENCE</scope>
    <source>
        <strain evidence="5">KCTC 42650</strain>
    </source>
</reference>
<reference evidence="5" key="2">
    <citation type="submission" date="2020-09" db="EMBL/GenBank/DDBJ databases">
        <authorList>
            <person name="Sun Q."/>
            <person name="Kim S."/>
        </authorList>
    </citation>
    <scope>NUCLEOTIDE SEQUENCE</scope>
    <source>
        <strain evidence="5">KCTC 42650</strain>
    </source>
</reference>
<dbReference type="PROSITE" id="PS50949">
    <property type="entry name" value="HTH_GNTR"/>
    <property type="match status" value="1"/>
</dbReference>
<dbReference type="Proteomes" id="UP000626220">
    <property type="component" value="Unassembled WGS sequence"/>
</dbReference>
<dbReference type="InterPro" id="IPR011711">
    <property type="entry name" value="GntR_C"/>
</dbReference>
<evidence type="ECO:0000313" key="5">
    <source>
        <dbReference type="EMBL" id="GHF74211.1"/>
    </source>
</evidence>
<keyword evidence="2" id="KW-0238">DNA-binding</keyword>
<keyword evidence="3" id="KW-0804">Transcription</keyword>
<evidence type="ECO:0000313" key="6">
    <source>
        <dbReference type="Proteomes" id="UP000626220"/>
    </source>
</evidence>
<dbReference type="GO" id="GO:0003677">
    <property type="term" value="F:DNA binding"/>
    <property type="evidence" value="ECO:0007669"/>
    <property type="project" value="UniProtKB-KW"/>
</dbReference>
<evidence type="ECO:0000259" key="4">
    <source>
        <dbReference type="PROSITE" id="PS50949"/>
    </source>
</evidence>
<name>A0A8J3MCF9_9RHOB</name>
<proteinExistence type="predicted"/>
<dbReference type="AlphaFoldDB" id="A0A8J3MCF9"/>
<dbReference type="SUPFAM" id="SSF48008">
    <property type="entry name" value="GntR ligand-binding domain-like"/>
    <property type="match status" value="1"/>
</dbReference>
<dbReference type="SUPFAM" id="SSF46785">
    <property type="entry name" value="Winged helix' DNA-binding domain"/>
    <property type="match status" value="1"/>
</dbReference>
<sequence length="224" mass="24559">MTLGIQIPRVSLHDQIVEHLREAIISGDLAPGDKVNERELCDRLGVSRTPLREAIKVLSNEGLIRLTPRYGATVAPLTLDDLDEVFPIMGALEALAGELACASIEDAEIAEVERLHHRMVEHYRKGEMKPYFECNQAIHEVILVAARNATLSATMRGLAGRVRRARYLANMSPERWAKAVAEHEEILAALKARDAARLGAVLRGHLVNKLETVRAALASAPDAG</sequence>
<protein>
    <submittedName>
        <fullName evidence="5">Transcriptional regulator</fullName>
    </submittedName>
</protein>
<dbReference type="EMBL" id="BNCJ01000038">
    <property type="protein sequence ID" value="GHF74211.1"/>
    <property type="molecule type" value="Genomic_DNA"/>
</dbReference>
<evidence type="ECO:0000256" key="1">
    <source>
        <dbReference type="ARBA" id="ARBA00023015"/>
    </source>
</evidence>
<dbReference type="InterPro" id="IPR000524">
    <property type="entry name" value="Tscrpt_reg_HTH_GntR"/>
</dbReference>
<dbReference type="SMART" id="SM00345">
    <property type="entry name" value="HTH_GNTR"/>
    <property type="match status" value="1"/>
</dbReference>
<keyword evidence="6" id="KW-1185">Reference proteome</keyword>
<dbReference type="Pfam" id="PF07729">
    <property type="entry name" value="FCD"/>
    <property type="match status" value="1"/>
</dbReference>